<organism evidence="1 2">
    <name type="scientific">Bodo saltans</name>
    <name type="common">Flagellated protozoan</name>
    <dbReference type="NCBI Taxonomy" id="75058"/>
    <lineage>
        <taxon>Eukaryota</taxon>
        <taxon>Discoba</taxon>
        <taxon>Euglenozoa</taxon>
        <taxon>Kinetoplastea</taxon>
        <taxon>Metakinetoplastina</taxon>
        <taxon>Eubodonida</taxon>
        <taxon>Bodonidae</taxon>
        <taxon>Bodo</taxon>
    </lineage>
</organism>
<accession>A0A0S4J091</accession>
<name>A0A0S4J091_BODSA</name>
<evidence type="ECO:0000313" key="1">
    <source>
        <dbReference type="EMBL" id="CUG74671.1"/>
    </source>
</evidence>
<proteinExistence type="predicted"/>
<sequence length="84" mass="8868">MLFEGVRSLVSIANKDVPALEHFLIAVLGGQALARRTCCIESAATVHCSAKSLPRSMHPAMVRCVACAASRCLLRLTSTSGPLT</sequence>
<dbReference type="AlphaFoldDB" id="A0A0S4J091"/>
<evidence type="ECO:0000313" key="2">
    <source>
        <dbReference type="Proteomes" id="UP000051952"/>
    </source>
</evidence>
<dbReference type="VEuPathDB" id="TriTrypDB:BSAL_84495"/>
<dbReference type="Proteomes" id="UP000051952">
    <property type="component" value="Unassembled WGS sequence"/>
</dbReference>
<protein>
    <submittedName>
        <fullName evidence="1">GPI-anchored surface protein, putative</fullName>
    </submittedName>
</protein>
<gene>
    <name evidence="1" type="ORF">BSAL_84495</name>
</gene>
<reference evidence="2" key="1">
    <citation type="submission" date="2015-09" db="EMBL/GenBank/DDBJ databases">
        <authorList>
            <consortium name="Pathogen Informatics"/>
        </authorList>
    </citation>
    <scope>NUCLEOTIDE SEQUENCE [LARGE SCALE GENOMIC DNA]</scope>
    <source>
        <strain evidence="2">Lake Konstanz</strain>
    </source>
</reference>
<keyword evidence="2" id="KW-1185">Reference proteome</keyword>
<dbReference type="EMBL" id="CYKH01000976">
    <property type="protein sequence ID" value="CUG74671.1"/>
    <property type="molecule type" value="Genomic_DNA"/>
</dbReference>